<gene>
    <name evidence="4" type="ORF">EPJ80_09015</name>
</gene>
<dbReference type="Proteomes" id="UP000325116">
    <property type="component" value="Unassembled WGS sequence"/>
</dbReference>
<evidence type="ECO:0000259" key="3">
    <source>
        <dbReference type="Pfam" id="PF14257"/>
    </source>
</evidence>
<comment type="caution">
    <text evidence="4">The sequence shown here is derived from an EMBL/GenBank/DDBJ whole genome shotgun (WGS) entry which is preliminary data.</text>
</comment>
<sequence>MKNIIYSFIIIILISCARANTDSYGTIQTTADNSFEEESVSERKTESFNNYNSKNEIEENNIKERKLIISVDLSVNSKDIEKSYKLIEEKVKEYKGYFENIDSYKYRYFIALRIPKDNLYNFLEFIENNQNVQNKNINTEDITENYYDIENRIKNREALLDKFRSYLKEAKNIEEILSVEDRINNLTYEIERMKGNFENLTSLIEYSKVNITIKNPEAMQRNVNFYDKFLYTINFLKYFFSSIIFFLIGFVAIAIPVVLLLALFYYIAFGKIGLIKKLYKKIK</sequence>
<feature type="signal peptide" evidence="2">
    <location>
        <begin position="1"/>
        <end position="19"/>
    </location>
</feature>
<dbReference type="InterPro" id="IPR025645">
    <property type="entry name" value="DUF4349"/>
</dbReference>
<keyword evidence="1" id="KW-0812">Transmembrane</keyword>
<dbReference type="AlphaFoldDB" id="A0A5C8CER6"/>
<dbReference type="Pfam" id="PF14257">
    <property type="entry name" value="DUF4349"/>
    <property type="match status" value="1"/>
</dbReference>
<reference evidence="4 5" key="1">
    <citation type="journal article" date="1992" name="Lakartidningen">
        <title>[Penicillin V and not amoxicillin is the first choice preparation in acute otitis].</title>
        <authorList>
            <person name="Kamme C."/>
            <person name="Lundgren K."/>
            <person name="Prellner K."/>
        </authorList>
    </citation>
    <scope>NUCLEOTIDE SEQUENCE [LARGE SCALE GENOMIC DNA]</scope>
    <source>
        <strain evidence="4 5">W1</strain>
    </source>
</reference>
<keyword evidence="2" id="KW-0732">Signal</keyword>
<evidence type="ECO:0000313" key="5">
    <source>
        <dbReference type="Proteomes" id="UP000325116"/>
    </source>
</evidence>
<dbReference type="RefSeq" id="WP_147758730.1">
    <property type="nucleotide sequence ID" value="NZ_SAXT01000005.1"/>
</dbReference>
<evidence type="ECO:0000256" key="2">
    <source>
        <dbReference type="SAM" id="SignalP"/>
    </source>
</evidence>
<keyword evidence="1" id="KW-0472">Membrane</keyword>
<name>A0A5C8CER6_9SPIR</name>
<dbReference type="PROSITE" id="PS51257">
    <property type="entry name" value="PROKAR_LIPOPROTEIN"/>
    <property type="match status" value="1"/>
</dbReference>
<organism evidence="4 5">
    <name type="scientific">Brachyspira aalborgi</name>
    <dbReference type="NCBI Taxonomy" id="29522"/>
    <lineage>
        <taxon>Bacteria</taxon>
        <taxon>Pseudomonadati</taxon>
        <taxon>Spirochaetota</taxon>
        <taxon>Spirochaetia</taxon>
        <taxon>Brachyspirales</taxon>
        <taxon>Brachyspiraceae</taxon>
        <taxon>Brachyspira</taxon>
    </lineage>
</organism>
<evidence type="ECO:0000256" key="1">
    <source>
        <dbReference type="SAM" id="Phobius"/>
    </source>
</evidence>
<accession>A0A5C8CER6</accession>
<feature type="chain" id="PRO_5023061655" evidence="2">
    <location>
        <begin position="20"/>
        <end position="283"/>
    </location>
</feature>
<proteinExistence type="predicted"/>
<feature type="transmembrane region" description="Helical" evidence="1">
    <location>
        <begin position="238"/>
        <end position="267"/>
    </location>
</feature>
<protein>
    <submittedName>
        <fullName evidence="4">DUF4349 domain-containing protein</fullName>
    </submittedName>
</protein>
<evidence type="ECO:0000313" key="4">
    <source>
        <dbReference type="EMBL" id="TXJ11840.1"/>
    </source>
</evidence>
<dbReference type="EMBL" id="SAXT01000005">
    <property type="protein sequence ID" value="TXJ11840.1"/>
    <property type="molecule type" value="Genomic_DNA"/>
</dbReference>
<keyword evidence="1" id="KW-1133">Transmembrane helix</keyword>
<feature type="domain" description="DUF4349" evidence="3">
    <location>
        <begin position="65"/>
        <end position="264"/>
    </location>
</feature>